<dbReference type="EC" id="2.7.7.19" evidence="2"/>
<dbReference type="Proteomes" id="UP000005392">
    <property type="component" value="Unassembled WGS sequence"/>
</dbReference>
<organism evidence="2 3">
    <name type="scientific">Fusobacterium animalis ATCC 51191</name>
    <dbReference type="NCBI Taxonomy" id="997347"/>
    <lineage>
        <taxon>Bacteria</taxon>
        <taxon>Fusobacteriati</taxon>
        <taxon>Fusobacteriota</taxon>
        <taxon>Fusobacteriia</taxon>
        <taxon>Fusobacteriales</taxon>
        <taxon>Fusobacteriaceae</taxon>
        <taxon>Fusobacterium</taxon>
    </lineage>
</organism>
<gene>
    <name evidence="2" type="ORF">HMPREF9094_1055</name>
</gene>
<keyword evidence="1" id="KW-1133">Transmembrane helix</keyword>
<comment type="caution">
    <text evidence="2">The sequence shown here is derived from an EMBL/GenBank/DDBJ whole genome shotgun (WGS) entry which is preliminary data.</text>
</comment>
<keyword evidence="2" id="KW-0808">Transferase</keyword>
<feature type="transmembrane region" description="Helical" evidence="1">
    <location>
        <begin position="21"/>
        <end position="39"/>
    </location>
</feature>
<accession>F9EMA0</accession>
<dbReference type="EMBL" id="AFQD01000170">
    <property type="protein sequence ID" value="EGQ79925.1"/>
    <property type="molecule type" value="Genomic_DNA"/>
</dbReference>
<dbReference type="PATRIC" id="fig|997347.4.peg.983"/>
<feature type="transmembrane region" description="Helical" evidence="1">
    <location>
        <begin position="70"/>
        <end position="93"/>
    </location>
</feature>
<keyword evidence="1" id="KW-0472">Membrane</keyword>
<evidence type="ECO:0000256" key="1">
    <source>
        <dbReference type="SAM" id="Phobius"/>
    </source>
</evidence>
<dbReference type="AlphaFoldDB" id="F9EMA0"/>
<dbReference type="GO" id="GO:1990817">
    <property type="term" value="F:poly(A) RNA polymerase activity"/>
    <property type="evidence" value="ECO:0007669"/>
    <property type="project" value="UniProtKB-EC"/>
</dbReference>
<evidence type="ECO:0000313" key="3">
    <source>
        <dbReference type="Proteomes" id="UP000005392"/>
    </source>
</evidence>
<dbReference type="HOGENOM" id="CLU_2011919_0_0_0"/>
<evidence type="ECO:0000313" key="2">
    <source>
        <dbReference type="EMBL" id="EGQ79925.1"/>
    </source>
</evidence>
<proteinExistence type="predicted"/>
<protein>
    <submittedName>
        <fullName evidence="2">Poly A polymerase</fullName>
        <ecNumber evidence="2">2.7.7.19</ecNumber>
    </submittedName>
</protein>
<name>F9EMA0_9FUSO</name>
<keyword evidence="2" id="KW-0548">Nucleotidyltransferase</keyword>
<sequence length="123" mass="14515">MHSKENLSILLITKLKPVVKVNLFEILLALFPFFFKELLDNFSFKNLKVFSKASYSISNFSSGCFKISNISIFMNSSIVSYFFISSFIEVFLAKKTLRHIQYFLVFLSSYLFRHFFYFPPQNI</sequence>
<reference evidence="2 3" key="1">
    <citation type="submission" date="2011-05" db="EMBL/GenBank/DDBJ databases">
        <authorList>
            <person name="Muzny D."/>
            <person name="Qin X."/>
            <person name="Deng J."/>
            <person name="Jiang H."/>
            <person name="Liu Y."/>
            <person name="Qu J."/>
            <person name="Song X.-Z."/>
            <person name="Zhang L."/>
            <person name="Thornton R."/>
            <person name="Coyle M."/>
            <person name="Francisco L."/>
            <person name="Jackson L."/>
            <person name="Javaid M."/>
            <person name="Korchina V."/>
            <person name="Kovar C."/>
            <person name="Mata R."/>
            <person name="Mathew T."/>
            <person name="Ngo R."/>
            <person name="Nguyen L."/>
            <person name="Nguyen N."/>
            <person name="Okwuonu G."/>
            <person name="Ongeri F."/>
            <person name="Pham C."/>
            <person name="Simmons D."/>
            <person name="Wilczek-Boney K."/>
            <person name="Hale W."/>
            <person name="Jakkamsetti A."/>
            <person name="Pham P."/>
            <person name="Ruth R."/>
            <person name="San Lucas F."/>
            <person name="Warren J."/>
            <person name="Zhang J."/>
            <person name="Zhao Z."/>
            <person name="Zhou C."/>
            <person name="Zhu D."/>
            <person name="Lee S."/>
            <person name="Bess C."/>
            <person name="Blankenburg K."/>
            <person name="Forbes L."/>
            <person name="Fu Q."/>
            <person name="Gubbala S."/>
            <person name="Hirani K."/>
            <person name="Jayaseelan J.C."/>
            <person name="Lara F."/>
            <person name="Munidasa M."/>
            <person name="Palculict T."/>
            <person name="Patil S."/>
            <person name="Pu L.-L."/>
            <person name="Saada N."/>
            <person name="Tang L."/>
            <person name="Weissenberger G."/>
            <person name="Zhu Y."/>
            <person name="Hemphill L."/>
            <person name="Shang Y."/>
            <person name="Youmans B."/>
            <person name="Ayvaz T."/>
            <person name="Ross M."/>
            <person name="Santibanez J."/>
            <person name="Aqrawi P."/>
            <person name="Gross S."/>
            <person name="Joshi V."/>
            <person name="Fowler G."/>
            <person name="Nazareth L."/>
            <person name="Reid J."/>
            <person name="Worley K."/>
            <person name="Petrosino J."/>
            <person name="Highlander S."/>
            <person name="Gibbs R."/>
        </authorList>
    </citation>
    <scope>NUCLEOTIDE SEQUENCE [LARGE SCALE GENOMIC DNA]</scope>
    <source>
        <strain evidence="2 3">ATCC 51191</strain>
    </source>
</reference>
<keyword evidence="3" id="KW-1185">Reference proteome</keyword>
<feature type="transmembrane region" description="Helical" evidence="1">
    <location>
        <begin position="100"/>
        <end position="118"/>
    </location>
</feature>
<keyword evidence="1" id="KW-0812">Transmembrane</keyword>